<feature type="transmembrane region" description="Helical" evidence="1">
    <location>
        <begin position="258"/>
        <end position="275"/>
    </location>
</feature>
<dbReference type="OrthoDB" id="5427664at2759"/>
<gene>
    <name evidence="2" type="ORF">N0V87_008318</name>
</gene>
<evidence type="ECO:0000256" key="1">
    <source>
        <dbReference type="SAM" id="Phobius"/>
    </source>
</evidence>
<reference evidence="2" key="1">
    <citation type="submission" date="2022-10" db="EMBL/GenBank/DDBJ databases">
        <title>Tapping the CABI collections for fungal endophytes: first genome assemblies for Collariella, Neodidymelliopsis, Ascochyta clinopodiicola, Didymella pomorum, Didymosphaeria variabile, Neocosmospora piperis and Neocucurbitaria cava.</title>
        <authorList>
            <person name="Hill R."/>
        </authorList>
    </citation>
    <scope>NUCLEOTIDE SEQUENCE</scope>
    <source>
        <strain evidence="2">IMI 360193</strain>
    </source>
</reference>
<keyword evidence="1" id="KW-1133">Transmembrane helix</keyword>
<keyword evidence="1" id="KW-0812">Transmembrane</keyword>
<accession>A0A9W8WTQ9</accession>
<keyword evidence="3" id="KW-1185">Reference proteome</keyword>
<feature type="transmembrane region" description="Helical" evidence="1">
    <location>
        <begin position="66"/>
        <end position="87"/>
    </location>
</feature>
<evidence type="ECO:0000313" key="3">
    <source>
        <dbReference type="Proteomes" id="UP001140562"/>
    </source>
</evidence>
<dbReference type="EMBL" id="JAPEUV010000116">
    <property type="protein sequence ID" value="KAJ4332509.1"/>
    <property type="molecule type" value="Genomic_DNA"/>
</dbReference>
<dbReference type="PANTHER" id="PTHR37577">
    <property type="entry name" value="INTEGRAL MEMBRANE PROTEIN"/>
    <property type="match status" value="1"/>
</dbReference>
<dbReference type="InterPro" id="IPR053018">
    <property type="entry name" value="Elsinochrome_Biosynth-Asso"/>
</dbReference>
<feature type="transmembrane region" description="Helical" evidence="1">
    <location>
        <begin position="281"/>
        <end position="302"/>
    </location>
</feature>
<comment type="caution">
    <text evidence="2">The sequence shown here is derived from an EMBL/GenBank/DDBJ whole genome shotgun (WGS) entry which is preliminary data.</text>
</comment>
<sequence>MSDFQLITGLSILISGFTQLDTGISAYHWQRLVQLAWFSSITHLCCLTALRNYFRHNALGYFWRLPGMIVLIIMLIIALIPTGHYTWESQTIRYGSKQDDIIRPRATDHAICYFNHHEATTHDFKIQDPMAEMVDGIEFLQVTSRAPTSLVGLVAKPIAKEEDFINPHPNHDYYNNRFSFPILVYATLFGATATSCLLLVALRTQDIRPSDVVQPGSPMSFRFFLVPPLPILLGYVAIGVLLSLVFEIRTPKNTAYRAWCRVLHFCVFIGIFILPSFSYTFVVYISMSCAAIYLPVAIGHIVRKSKIKRRAAKAGHEM</sequence>
<organism evidence="2 3">
    <name type="scientific">Didymella glomerata</name>
    <dbReference type="NCBI Taxonomy" id="749621"/>
    <lineage>
        <taxon>Eukaryota</taxon>
        <taxon>Fungi</taxon>
        <taxon>Dikarya</taxon>
        <taxon>Ascomycota</taxon>
        <taxon>Pezizomycotina</taxon>
        <taxon>Dothideomycetes</taxon>
        <taxon>Pleosporomycetidae</taxon>
        <taxon>Pleosporales</taxon>
        <taxon>Pleosporineae</taxon>
        <taxon>Didymellaceae</taxon>
        <taxon>Didymella</taxon>
    </lineage>
</organism>
<feature type="transmembrane region" description="Helical" evidence="1">
    <location>
        <begin position="223"/>
        <end position="246"/>
    </location>
</feature>
<dbReference type="Proteomes" id="UP001140562">
    <property type="component" value="Unassembled WGS sequence"/>
</dbReference>
<dbReference type="PANTHER" id="PTHR37577:SF1">
    <property type="entry name" value="INTEGRAL MEMBRANE PROTEIN"/>
    <property type="match status" value="1"/>
</dbReference>
<evidence type="ECO:0000313" key="2">
    <source>
        <dbReference type="EMBL" id="KAJ4332509.1"/>
    </source>
</evidence>
<protein>
    <submittedName>
        <fullName evidence="2">Uncharacterized protein</fullName>
    </submittedName>
</protein>
<feature type="transmembrane region" description="Helical" evidence="1">
    <location>
        <begin position="6"/>
        <end position="28"/>
    </location>
</feature>
<name>A0A9W8WTQ9_9PLEO</name>
<proteinExistence type="predicted"/>
<dbReference type="AlphaFoldDB" id="A0A9W8WTQ9"/>
<keyword evidence="1" id="KW-0472">Membrane</keyword>
<feature type="transmembrane region" description="Helical" evidence="1">
    <location>
        <begin position="182"/>
        <end position="203"/>
    </location>
</feature>